<protein>
    <submittedName>
        <fullName evidence="1">Uncharacterized protein</fullName>
    </submittedName>
</protein>
<evidence type="ECO:0000313" key="1">
    <source>
        <dbReference type="EMBL" id="WDH83353.1"/>
    </source>
</evidence>
<organism evidence="1 2">
    <name type="scientific">Paenibacillus urinalis</name>
    <dbReference type="NCBI Taxonomy" id="521520"/>
    <lineage>
        <taxon>Bacteria</taxon>
        <taxon>Bacillati</taxon>
        <taxon>Bacillota</taxon>
        <taxon>Bacilli</taxon>
        <taxon>Bacillales</taxon>
        <taxon>Paenibacillaceae</taxon>
        <taxon>Paenibacillus</taxon>
    </lineage>
</organism>
<reference evidence="1" key="1">
    <citation type="submission" date="2023-02" db="EMBL/GenBank/DDBJ databases">
        <title>Pathogen: clinical or host-associated sample.</title>
        <authorList>
            <person name="Hergert J."/>
            <person name="Casey R."/>
            <person name="Wagner J."/>
            <person name="Young E.L."/>
            <person name="Oakeson K.F."/>
        </authorList>
    </citation>
    <scope>NUCLEOTIDE SEQUENCE</scope>
    <source>
        <strain evidence="1">2022CK-00830</strain>
    </source>
</reference>
<dbReference type="RefSeq" id="WP_274359489.1">
    <property type="nucleotide sequence ID" value="NZ_CP118101.1"/>
</dbReference>
<dbReference type="Proteomes" id="UP001220962">
    <property type="component" value="Chromosome"/>
</dbReference>
<accession>A0AAX3N159</accession>
<evidence type="ECO:0000313" key="2">
    <source>
        <dbReference type="Proteomes" id="UP001220962"/>
    </source>
</evidence>
<dbReference type="AlphaFoldDB" id="A0AAX3N159"/>
<dbReference type="EMBL" id="CP118101">
    <property type="protein sequence ID" value="WDH83353.1"/>
    <property type="molecule type" value="Genomic_DNA"/>
</dbReference>
<sequence>MLIVYIVVMTDEQKKAVRDAVMDLDDDEFLILLQYNQAIYGDKKTGRVVIREVMNYF</sequence>
<gene>
    <name evidence="1" type="ORF">PUW23_03660</name>
</gene>
<proteinExistence type="predicted"/>
<name>A0AAX3N159_9BACL</name>